<dbReference type="InterPro" id="IPR007837">
    <property type="entry name" value="DinB"/>
</dbReference>
<reference evidence="4 5" key="1">
    <citation type="journal article" date="2015" name="Int. J. Syst. Evol. Microbiol.">
        <title>Novibacillus thermophilus gen. nov., sp. nov., a Gram-staining-negative and moderately thermophilic member of the family Thermoactinomycetaceae.</title>
        <authorList>
            <person name="Yang G."/>
            <person name="Chen J."/>
            <person name="Zhou S."/>
        </authorList>
    </citation>
    <scope>NUCLEOTIDE SEQUENCE [LARGE SCALE GENOMIC DNA]</scope>
    <source>
        <strain evidence="4 5">SG-1</strain>
    </source>
</reference>
<dbReference type="Gene3D" id="1.20.120.450">
    <property type="entry name" value="dinb family like domain"/>
    <property type="match status" value="1"/>
</dbReference>
<sequence length="145" mass="16833">MNHWLRHRRVLEELLKTIPDEQIGYKPWDGAMALGELAQHIAASTDMFVSLTKTGDQEIKPPEIADCRTMEEVRHVVTEYTEKTKGTFASLTDEELEIHYDSPHPNFRGPRKNLLLIAIDHEIHHKGQLFVYARMIGRKDLPFFI</sequence>
<evidence type="ECO:0008006" key="6">
    <source>
        <dbReference type="Google" id="ProtNLM"/>
    </source>
</evidence>
<evidence type="ECO:0000313" key="5">
    <source>
        <dbReference type="Proteomes" id="UP000188603"/>
    </source>
</evidence>
<protein>
    <recommendedName>
        <fullName evidence="6">Damage-inducible protein DinB</fullName>
    </recommendedName>
</protein>
<evidence type="ECO:0000256" key="1">
    <source>
        <dbReference type="ARBA" id="ARBA00008635"/>
    </source>
</evidence>
<dbReference type="AlphaFoldDB" id="A0A1U9KBC5"/>
<dbReference type="GO" id="GO:0046872">
    <property type="term" value="F:metal ion binding"/>
    <property type="evidence" value="ECO:0007669"/>
    <property type="project" value="UniProtKB-KW"/>
</dbReference>
<dbReference type="STRING" id="1471761.B0W44_01300"/>
<feature type="binding site" evidence="3">
    <location>
        <position position="121"/>
    </location>
    <ligand>
        <name>a divalent metal cation</name>
        <dbReference type="ChEBI" id="CHEBI:60240"/>
    </ligand>
</feature>
<evidence type="ECO:0000313" key="4">
    <source>
        <dbReference type="EMBL" id="AQS57334.1"/>
    </source>
</evidence>
<accession>A0A1U9KBC5</accession>
<keyword evidence="2 3" id="KW-0479">Metal-binding</keyword>
<feature type="binding site" evidence="3">
    <location>
        <position position="40"/>
    </location>
    <ligand>
        <name>a divalent metal cation</name>
        <dbReference type="ChEBI" id="CHEBI:60240"/>
    </ligand>
</feature>
<dbReference type="EMBL" id="CP019699">
    <property type="protein sequence ID" value="AQS57334.1"/>
    <property type="molecule type" value="Genomic_DNA"/>
</dbReference>
<dbReference type="Pfam" id="PF05163">
    <property type="entry name" value="DinB"/>
    <property type="match status" value="1"/>
</dbReference>
<organism evidence="4 5">
    <name type="scientific">Novibacillus thermophilus</name>
    <dbReference type="NCBI Taxonomy" id="1471761"/>
    <lineage>
        <taxon>Bacteria</taxon>
        <taxon>Bacillati</taxon>
        <taxon>Bacillota</taxon>
        <taxon>Bacilli</taxon>
        <taxon>Bacillales</taxon>
        <taxon>Thermoactinomycetaceae</taxon>
        <taxon>Novibacillus</taxon>
    </lineage>
</organism>
<proteinExistence type="inferred from homology"/>
<keyword evidence="5" id="KW-1185">Reference proteome</keyword>
<dbReference type="SUPFAM" id="SSF109854">
    <property type="entry name" value="DinB/YfiT-like putative metalloenzymes"/>
    <property type="match status" value="1"/>
</dbReference>
<feature type="binding site" evidence="3">
    <location>
        <position position="125"/>
    </location>
    <ligand>
        <name>a divalent metal cation</name>
        <dbReference type="ChEBI" id="CHEBI:60240"/>
    </ligand>
</feature>
<name>A0A1U9KBC5_9BACL</name>
<evidence type="ECO:0000256" key="2">
    <source>
        <dbReference type="ARBA" id="ARBA00022723"/>
    </source>
</evidence>
<evidence type="ECO:0000256" key="3">
    <source>
        <dbReference type="PIRSR" id="PIRSR607837-1"/>
    </source>
</evidence>
<dbReference type="InterPro" id="IPR034660">
    <property type="entry name" value="DinB/YfiT-like"/>
</dbReference>
<dbReference type="KEGG" id="ntr:B0W44_01300"/>
<comment type="similarity">
    <text evidence="1">Belongs to the DinB family.</text>
</comment>
<dbReference type="Proteomes" id="UP000188603">
    <property type="component" value="Chromosome"/>
</dbReference>
<gene>
    <name evidence="4" type="ORF">B0W44_01300</name>
</gene>